<dbReference type="HOGENOM" id="CLU_078855_0_1_1"/>
<sequence>MSCIVTPAGLELTSILCAGSVVNPMTTTTCHGGQDCTIEWLDNGQRPLLSDLGICTVGLYTGEMQLLQHIEPIDVSLNHSLTFTPNPNAGPNSNAYYVAFFSTEVKNNSQPYISFTPNFSIDQMSGSFGSSVASLTSTVPIPSAILTATQAPIQTTTLSGIISIATAATSSGFNTVTSSKSSIPTNVSGNSNAAAATNPACRIEQPSFFITLASSMTLLTTLAFLPVHL</sequence>
<evidence type="ECO:0000313" key="3">
    <source>
        <dbReference type="EMBL" id="ETW77354.1"/>
    </source>
</evidence>
<dbReference type="Proteomes" id="UP000030671">
    <property type="component" value="Unassembled WGS sequence"/>
</dbReference>
<dbReference type="RefSeq" id="XP_009550871.1">
    <property type="nucleotide sequence ID" value="XM_009552576.1"/>
</dbReference>
<dbReference type="InParanoid" id="W4JV57"/>
<evidence type="ECO:0000256" key="1">
    <source>
        <dbReference type="ARBA" id="ARBA00022729"/>
    </source>
</evidence>
<dbReference type="GO" id="GO:0042546">
    <property type="term" value="P:cell wall biogenesis"/>
    <property type="evidence" value="ECO:0007669"/>
    <property type="project" value="InterPro"/>
</dbReference>
<evidence type="ECO:0000259" key="2">
    <source>
        <dbReference type="Pfam" id="PF10342"/>
    </source>
</evidence>
<reference evidence="3 4" key="1">
    <citation type="journal article" date="2012" name="New Phytol.">
        <title>Insight into trade-off between wood decay and parasitism from the genome of a fungal forest pathogen.</title>
        <authorList>
            <person name="Olson A."/>
            <person name="Aerts A."/>
            <person name="Asiegbu F."/>
            <person name="Belbahri L."/>
            <person name="Bouzid O."/>
            <person name="Broberg A."/>
            <person name="Canback B."/>
            <person name="Coutinho P.M."/>
            <person name="Cullen D."/>
            <person name="Dalman K."/>
            <person name="Deflorio G."/>
            <person name="van Diepen L.T."/>
            <person name="Dunand C."/>
            <person name="Duplessis S."/>
            <person name="Durling M."/>
            <person name="Gonthier P."/>
            <person name="Grimwood J."/>
            <person name="Fossdal C.G."/>
            <person name="Hansson D."/>
            <person name="Henrissat B."/>
            <person name="Hietala A."/>
            <person name="Himmelstrand K."/>
            <person name="Hoffmeister D."/>
            <person name="Hogberg N."/>
            <person name="James T.Y."/>
            <person name="Karlsson M."/>
            <person name="Kohler A."/>
            <person name="Kues U."/>
            <person name="Lee Y.H."/>
            <person name="Lin Y.C."/>
            <person name="Lind M."/>
            <person name="Lindquist E."/>
            <person name="Lombard V."/>
            <person name="Lucas S."/>
            <person name="Lunden K."/>
            <person name="Morin E."/>
            <person name="Murat C."/>
            <person name="Park J."/>
            <person name="Raffaello T."/>
            <person name="Rouze P."/>
            <person name="Salamov A."/>
            <person name="Schmutz J."/>
            <person name="Solheim H."/>
            <person name="Stahlberg J."/>
            <person name="Velez H."/>
            <person name="de Vries R.P."/>
            <person name="Wiebenga A."/>
            <person name="Woodward S."/>
            <person name="Yakovlev I."/>
            <person name="Garbelotto M."/>
            <person name="Martin F."/>
            <person name="Grigoriev I.V."/>
            <person name="Stenlid J."/>
        </authorList>
    </citation>
    <scope>NUCLEOTIDE SEQUENCE [LARGE SCALE GENOMIC DNA]</scope>
    <source>
        <strain evidence="3 4">TC 32-1</strain>
    </source>
</reference>
<dbReference type="eggNOG" id="ENOG502SNWF">
    <property type="taxonomic scope" value="Eukaryota"/>
</dbReference>
<dbReference type="PANTHER" id="PTHR28154">
    <property type="entry name" value="CELL WALL SYNTHESIS PROTEIN KNH1-RELATED"/>
    <property type="match status" value="1"/>
</dbReference>
<organism evidence="3 4">
    <name type="scientific">Heterobasidion irregulare (strain TC 32-1)</name>
    <dbReference type="NCBI Taxonomy" id="747525"/>
    <lineage>
        <taxon>Eukaryota</taxon>
        <taxon>Fungi</taxon>
        <taxon>Dikarya</taxon>
        <taxon>Basidiomycota</taxon>
        <taxon>Agaricomycotina</taxon>
        <taxon>Agaricomycetes</taxon>
        <taxon>Russulales</taxon>
        <taxon>Bondarzewiaceae</taxon>
        <taxon>Heterobasidion</taxon>
        <taxon>Heterobasidion annosum species complex</taxon>
    </lineage>
</organism>
<dbReference type="InterPro" id="IPR018466">
    <property type="entry name" value="Kre9/Knh1-like_N"/>
</dbReference>
<dbReference type="Pfam" id="PF10342">
    <property type="entry name" value="Kre9_KNH"/>
    <property type="match status" value="1"/>
</dbReference>
<feature type="domain" description="Yeast cell wall synthesis Kre9/Knh1-like N-terminal" evidence="2">
    <location>
        <begin position="24"/>
        <end position="121"/>
    </location>
</feature>
<dbReference type="GO" id="GO:0006078">
    <property type="term" value="P:(1-&gt;6)-beta-D-glucan biosynthetic process"/>
    <property type="evidence" value="ECO:0007669"/>
    <property type="project" value="InterPro"/>
</dbReference>
<accession>W4JV57</accession>
<proteinExistence type="predicted"/>
<dbReference type="InterPro" id="IPR045328">
    <property type="entry name" value="Kre9/Knh1"/>
</dbReference>
<name>W4JV57_HETIT</name>
<evidence type="ECO:0000313" key="4">
    <source>
        <dbReference type="Proteomes" id="UP000030671"/>
    </source>
</evidence>
<gene>
    <name evidence="3" type="ORF">HETIRDRAFT_105500</name>
</gene>
<protein>
    <recommendedName>
        <fullName evidence="2">Yeast cell wall synthesis Kre9/Knh1-like N-terminal domain-containing protein</fullName>
    </recommendedName>
</protein>
<dbReference type="AlphaFoldDB" id="W4JV57"/>
<dbReference type="GeneID" id="20666071"/>
<keyword evidence="1" id="KW-0732">Signal</keyword>
<dbReference type="PANTHER" id="PTHR28154:SF1">
    <property type="entry name" value="CELL WALL SYNTHESIS PROTEIN KNH1-RELATED"/>
    <property type="match status" value="1"/>
</dbReference>
<keyword evidence="4" id="KW-1185">Reference proteome</keyword>
<dbReference type="OrthoDB" id="2432613at2759"/>
<dbReference type="KEGG" id="hir:HETIRDRAFT_105500"/>
<dbReference type="EMBL" id="KI925463">
    <property type="protein sequence ID" value="ETW77354.1"/>
    <property type="molecule type" value="Genomic_DNA"/>
</dbReference>